<dbReference type="OrthoDB" id="5825164at2759"/>
<accession>A0A8R1YHM3</accession>
<protein>
    <submittedName>
        <fullName evidence="1">G protein-coupled receptor</fullName>
    </submittedName>
</protein>
<reference evidence="2" key="1">
    <citation type="journal article" date="2008" name="Nat. Genet.">
        <title>The Pristionchus pacificus genome provides a unique perspective on nematode lifestyle and parasitism.</title>
        <authorList>
            <person name="Dieterich C."/>
            <person name="Clifton S.W."/>
            <person name="Schuster L.N."/>
            <person name="Chinwalla A."/>
            <person name="Delehaunty K."/>
            <person name="Dinkelacker I."/>
            <person name="Fulton L."/>
            <person name="Fulton R."/>
            <person name="Godfrey J."/>
            <person name="Minx P."/>
            <person name="Mitreva M."/>
            <person name="Roeseler W."/>
            <person name="Tian H."/>
            <person name="Witte H."/>
            <person name="Yang S.P."/>
            <person name="Wilson R.K."/>
            <person name="Sommer R.J."/>
        </authorList>
    </citation>
    <scope>NUCLEOTIDE SEQUENCE [LARGE SCALE GENOMIC DNA]</scope>
    <source>
        <strain evidence="2">PS312</strain>
    </source>
</reference>
<gene>
    <name evidence="1" type="primary">WBGene00117952</name>
</gene>
<dbReference type="PANTHER" id="PTHR23017:SF44">
    <property type="entry name" value="G-PROTEIN COUPLED RECEPTORS FAMILY 1 PROFILE DOMAIN-CONTAINING PROTEIN"/>
    <property type="match status" value="1"/>
</dbReference>
<sequence>MVEKDAFDTSKGNEVAAFILFPLALGGFICNLTVIIFKGKIPSLKSSFGSLTFSQAVADCIHQAIFAFYLSPCIFLRIDFIYSISEQFGYTLITVYNICGTAHVCISVNRFVAVYAPFTYPKVFSSKNTRILIGLYWLFGIGSITYLLKMIDCFNYLPKGTWIFGFKDSPTCNIVLWYIEFIKYVVYVAIVAILDSCSIVKIHYMHIRHRKLAKKSTSVTYARSERNLVYQAALQGIFFLVELITYFILSPYARNKWEAFLLTTVSWCLVHGMDGFIVLTCNTDFRRELSKRLWSRPLAYSHNQPQSGPSRSNSLRPNPMGDFDFASGYQTAATFLFPVALFGFVSNLTVVVFLQVVPSLNKSFGSLTLSQVSTETLGFPAVADWAHQAIFLFYLVPCLFLRSEELYSWSEQVGYVLIIIYEICGLSHVCISLNRFTAVNAPFLYSKLFRYADFLRYVAYVIVVAVLDCCSILKIHYINSRNRHGGAQDTASAMRRKGELNLLIQACLQGIFFVSELIIFFILSPGATDKWRMFLMSTIAWCSVHALDGFIVLAYNRDFRGRIEKALCGTSNGGIDSLPIVIFLRVIPSLNNSFGSLTLSQAVADCAHQAIFVFYFVPCIFLRNDDLYSWSEQVGFVLIIIYEMCGMAHVCISVNRFTAVNAPFLYSSLFRYADFLKYVAYVIVVAVLDFCSILRIHYINIRNRDRGVQDAVSVMRRRRERNLVYQTCLQGVFFITELITYFVLTAHARNKWEMFMLSTISWCLVHAMDGFIVLSCNRDFRGRIKKTIGFHSDGQYVDALCHTTS</sequence>
<organism evidence="1 2">
    <name type="scientific">Pristionchus pacificus</name>
    <name type="common">Parasitic nematode worm</name>
    <dbReference type="NCBI Taxonomy" id="54126"/>
    <lineage>
        <taxon>Eukaryota</taxon>
        <taxon>Metazoa</taxon>
        <taxon>Ecdysozoa</taxon>
        <taxon>Nematoda</taxon>
        <taxon>Chromadorea</taxon>
        <taxon>Rhabditida</taxon>
        <taxon>Rhabditina</taxon>
        <taxon>Diplogasteromorpha</taxon>
        <taxon>Diplogasteroidea</taxon>
        <taxon>Neodiplogasteridae</taxon>
        <taxon>Pristionchus</taxon>
    </lineage>
</organism>
<proteinExistence type="predicted"/>
<name>A0A2A6CLC2_PRIPA</name>
<dbReference type="SUPFAM" id="SSF81321">
    <property type="entry name" value="Family A G protein-coupled receptor-like"/>
    <property type="match status" value="3"/>
</dbReference>
<evidence type="ECO:0000313" key="2">
    <source>
        <dbReference type="Proteomes" id="UP000005239"/>
    </source>
</evidence>
<dbReference type="Pfam" id="PF10328">
    <property type="entry name" value="7TM_GPCR_Srx"/>
    <property type="match status" value="3"/>
</dbReference>
<dbReference type="AlphaFoldDB" id="A0A2A6CLC2"/>
<accession>A0A2A6CLC2</accession>
<dbReference type="EnsemblMetazoa" id="PPA28398.1">
    <property type="protein sequence ID" value="PPA28398.1"/>
    <property type="gene ID" value="WBGene00117952"/>
</dbReference>
<dbReference type="Gene3D" id="1.20.1070.10">
    <property type="entry name" value="Rhodopsin 7-helix transmembrane proteins"/>
    <property type="match status" value="1"/>
</dbReference>
<dbReference type="Proteomes" id="UP000005239">
    <property type="component" value="Unassembled WGS sequence"/>
</dbReference>
<dbReference type="InterPro" id="IPR019430">
    <property type="entry name" value="7TM_GPCR_serpentine_rcpt_Srx"/>
</dbReference>
<evidence type="ECO:0000313" key="1">
    <source>
        <dbReference type="EnsemblMetazoa" id="PPA28398.1"/>
    </source>
</evidence>
<dbReference type="CDD" id="cd00637">
    <property type="entry name" value="7tm_classA_rhodopsin-like"/>
    <property type="match status" value="1"/>
</dbReference>
<keyword evidence="2" id="KW-1185">Reference proteome</keyword>
<dbReference type="PANTHER" id="PTHR23017">
    <property type="entry name" value="SERPENTINE RECEPTOR, CLASS X"/>
    <property type="match status" value="1"/>
</dbReference>
<reference evidence="1" key="2">
    <citation type="submission" date="2022-06" db="UniProtKB">
        <authorList>
            <consortium name="EnsemblMetazoa"/>
        </authorList>
    </citation>
    <scope>IDENTIFICATION</scope>
    <source>
        <strain evidence="1">PS312</strain>
    </source>
</reference>